<evidence type="ECO:0000313" key="1">
    <source>
        <dbReference type="EMBL" id="PQM35669.1"/>
    </source>
</evidence>
<dbReference type="AlphaFoldDB" id="A0A314ULT3"/>
<accession>A0A314ULT3</accession>
<evidence type="ECO:0000313" key="2">
    <source>
        <dbReference type="Proteomes" id="UP000250321"/>
    </source>
</evidence>
<sequence>MRTAQDPRIDQLMATRREVKNERLGGVKHGRSVQVSVIAQLSKVFKGSSEVDLEGRCKRRTLLVRVVCKTLDTLHRRHHGLMSWTMTREGVTSVHKDKTSVAGRMSKGISGSLREALADWLGSLDNTCGKSAQRTHAA</sequence>
<dbReference type="Proteomes" id="UP000250321">
    <property type="component" value="Unassembled WGS sequence"/>
</dbReference>
<proteinExistence type="predicted"/>
<name>A0A314ULT3_PRUYE</name>
<gene>
    <name evidence="1" type="ORF">Pyn_34016</name>
</gene>
<comment type="caution">
    <text evidence="1">The sequence shown here is derived from an EMBL/GenBank/DDBJ whole genome shotgun (WGS) entry which is preliminary data.</text>
</comment>
<dbReference type="EMBL" id="PJQY01003651">
    <property type="protein sequence ID" value="PQM35669.1"/>
    <property type="molecule type" value="Genomic_DNA"/>
</dbReference>
<keyword evidence="2" id="KW-1185">Reference proteome</keyword>
<reference evidence="1 2" key="1">
    <citation type="submission" date="2018-02" db="EMBL/GenBank/DDBJ databases">
        <title>Draft genome of wild Prunus yedoensis var. nudiflora.</title>
        <authorList>
            <person name="Baek S."/>
            <person name="Kim J.-H."/>
            <person name="Choi K."/>
            <person name="Kim G.-B."/>
            <person name="Cho A."/>
            <person name="Jang H."/>
            <person name="Shin C.-H."/>
            <person name="Yu H.-J."/>
            <person name="Mun J.-H."/>
        </authorList>
    </citation>
    <scope>NUCLEOTIDE SEQUENCE [LARGE SCALE GENOMIC DNA]</scope>
    <source>
        <strain evidence="2">cv. Jeju island</strain>
        <tissue evidence="1">Leaf</tissue>
    </source>
</reference>
<protein>
    <submittedName>
        <fullName evidence="1">Uncharacterized protein</fullName>
    </submittedName>
</protein>
<organism evidence="1 2">
    <name type="scientific">Prunus yedoensis var. nudiflora</name>
    <dbReference type="NCBI Taxonomy" id="2094558"/>
    <lineage>
        <taxon>Eukaryota</taxon>
        <taxon>Viridiplantae</taxon>
        <taxon>Streptophyta</taxon>
        <taxon>Embryophyta</taxon>
        <taxon>Tracheophyta</taxon>
        <taxon>Spermatophyta</taxon>
        <taxon>Magnoliopsida</taxon>
        <taxon>eudicotyledons</taxon>
        <taxon>Gunneridae</taxon>
        <taxon>Pentapetalae</taxon>
        <taxon>rosids</taxon>
        <taxon>fabids</taxon>
        <taxon>Rosales</taxon>
        <taxon>Rosaceae</taxon>
        <taxon>Amygdaloideae</taxon>
        <taxon>Amygdaleae</taxon>
        <taxon>Prunus</taxon>
    </lineage>
</organism>